<feature type="compositionally biased region" description="Basic residues" evidence="1">
    <location>
        <begin position="306"/>
        <end position="315"/>
    </location>
</feature>
<name>E3RSU8_PYRTT</name>
<proteinExistence type="predicted"/>
<keyword evidence="3" id="KW-1185">Reference proteome</keyword>
<dbReference type="EMBL" id="GL534905">
    <property type="protein sequence ID" value="EFQ91171.1"/>
    <property type="molecule type" value="Genomic_DNA"/>
</dbReference>
<evidence type="ECO:0000313" key="2">
    <source>
        <dbReference type="EMBL" id="EFQ91171.1"/>
    </source>
</evidence>
<reference evidence="2 3" key="1">
    <citation type="journal article" date="2010" name="Genome Biol.">
        <title>A first genome assembly of the barley fungal pathogen Pyrenophora teres f. teres.</title>
        <authorList>
            <person name="Ellwood S.R."/>
            <person name="Liu Z."/>
            <person name="Syme R.A."/>
            <person name="Lai Z."/>
            <person name="Hane J.K."/>
            <person name="Keiper F."/>
            <person name="Moffat C.S."/>
            <person name="Oliver R.P."/>
            <person name="Friesen T.L."/>
        </authorList>
    </citation>
    <scope>NUCLEOTIDE SEQUENCE [LARGE SCALE GENOMIC DNA]</scope>
    <source>
        <strain evidence="2 3">0-1</strain>
    </source>
</reference>
<evidence type="ECO:0000313" key="3">
    <source>
        <dbReference type="Proteomes" id="UP000001067"/>
    </source>
</evidence>
<feature type="compositionally biased region" description="Basic and acidic residues" evidence="1">
    <location>
        <begin position="319"/>
        <end position="345"/>
    </location>
</feature>
<dbReference type="HOGENOM" id="CLU_514821_0_0_1"/>
<feature type="compositionally biased region" description="Low complexity" evidence="1">
    <location>
        <begin position="7"/>
        <end position="17"/>
    </location>
</feature>
<dbReference type="AlphaFoldDB" id="E3RSU8"/>
<gene>
    <name evidence="2" type="ORF">PTT_12036</name>
</gene>
<dbReference type="Proteomes" id="UP000001067">
    <property type="component" value="Unassembled WGS sequence"/>
</dbReference>
<feature type="region of interest" description="Disordered" evidence="1">
    <location>
        <begin position="268"/>
        <end position="345"/>
    </location>
</feature>
<dbReference type="KEGG" id="pte:PTT_12036"/>
<accession>E3RSU8</accession>
<dbReference type="OrthoDB" id="3799525at2759"/>
<sequence length="478" mass="53615">MAQAVNSHESTTSSHHSQQIAAAETDAPGSAKDPGVTHQRDSNHANSFGPNAPLRYLLFPAHANITAIELLTFLPNSIHCADFVHRFFTNGGSFPLLCTIVNQQRSLLSEWGKHGGRQSMYDAMKRAGNKGWGVKSHATLHEQSSETWDEASLDVGGYKTPGQLCKKQRIVENVPFKDLALDVKQLPHGDDALDLTRMVQCCVQHPLEPWLYPDDWDALLGLLGGPGEIRPEHTDREAFKRRTQIKSSQGHNLQSSTLVEAHEVNEGLKKRKAGGSASTAEQKRKLQAVTPSTTALTTSGTPMPKTQKKRKRRGPNKATEIKEDAKKEDSDGEKEERQEQEYVRSDDYVSPPVDAILPLPAAFAEAIHPESEALNITFLREGQVGEDDAYSAYAFGGPRYTPPFRRLYLIQQPDPADNSGWAENLRWAFVQNTLYRHRYRPDAWNESPEHMEQIVKIRRELCWMSDEYQEQLDEDASD</sequence>
<organism evidence="3">
    <name type="scientific">Pyrenophora teres f. teres (strain 0-1)</name>
    <name type="common">Barley net blotch fungus</name>
    <name type="synonym">Drechslera teres f. teres</name>
    <dbReference type="NCBI Taxonomy" id="861557"/>
    <lineage>
        <taxon>Eukaryota</taxon>
        <taxon>Fungi</taxon>
        <taxon>Dikarya</taxon>
        <taxon>Ascomycota</taxon>
        <taxon>Pezizomycotina</taxon>
        <taxon>Dothideomycetes</taxon>
        <taxon>Pleosporomycetidae</taxon>
        <taxon>Pleosporales</taxon>
        <taxon>Pleosporineae</taxon>
        <taxon>Pleosporaceae</taxon>
        <taxon>Pyrenophora</taxon>
    </lineage>
</organism>
<feature type="region of interest" description="Disordered" evidence="1">
    <location>
        <begin position="1"/>
        <end position="47"/>
    </location>
</feature>
<dbReference type="eggNOG" id="ENOG502R8GJ">
    <property type="taxonomic scope" value="Eukaryota"/>
</dbReference>
<feature type="compositionally biased region" description="Low complexity" evidence="1">
    <location>
        <begin position="290"/>
        <end position="302"/>
    </location>
</feature>
<protein>
    <submittedName>
        <fullName evidence="2">Uncharacterized protein</fullName>
    </submittedName>
</protein>
<evidence type="ECO:0000256" key="1">
    <source>
        <dbReference type="SAM" id="MobiDB-lite"/>
    </source>
</evidence>